<dbReference type="EMBL" id="JADIMX010000159">
    <property type="protein sequence ID" value="MBO8435285.1"/>
    <property type="molecule type" value="Genomic_DNA"/>
</dbReference>
<evidence type="ECO:0000313" key="2">
    <source>
        <dbReference type="EMBL" id="MBO8435285.1"/>
    </source>
</evidence>
<organism evidence="2 3">
    <name type="scientific">Candidatus Fimicola merdigallinarum</name>
    <dbReference type="NCBI Taxonomy" id="2840819"/>
    <lineage>
        <taxon>Bacteria</taxon>
        <taxon>Bacillati</taxon>
        <taxon>Bacillota</taxon>
        <taxon>Clostridia</taxon>
        <taxon>Lachnospirales</taxon>
        <taxon>Lachnospiraceae</taxon>
        <taxon>Lachnospiraceae incertae sedis</taxon>
        <taxon>Candidatus Fimicola</taxon>
    </lineage>
</organism>
<gene>
    <name evidence="2" type="ORF">IAC55_08210</name>
</gene>
<name>A0A9D9DYC1_9FIRM</name>
<evidence type="ECO:0000313" key="3">
    <source>
        <dbReference type="Proteomes" id="UP000823611"/>
    </source>
</evidence>
<feature type="transmembrane region" description="Helical" evidence="1">
    <location>
        <begin position="137"/>
        <end position="160"/>
    </location>
</feature>
<dbReference type="AlphaFoldDB" id="A0A9D9DYC1"/>
<feature type="transmembrane region" description="Helical" evidence="1">
    <location>
        <begin position="172"/>
        <end position="190"/>
    </location>
</feature>
<keyword evidence="1" id="KW-0812">Transmembrane</keyword>
<proteinExistence type="predicted"/>
<sequence>MNSDNKLKLINIIVIYTAVITGILFLRLSADYSNDIINFSEGTVIIAQKILIALGLEEVIKFLLEIPVFTLICASGIFHIVIGLFVLKIFKNRVEQGAMIMIKKPSKVIALGNFVYLLGIILFFVFAISIIGLPIAFIIGLIIHIAVFLGKISLAVFFGYNICQILKVSGYTYMYYMIGSFFIILCQSVYAIGGAFALYVFPVLSIGNFIITIMNRFVFKMSYKVEFETTRQKQKFDRKKIRDIITKGL</sequence>
<feature type="transmembrane region" description="Helical" evidence="1">
    <location>
        <begin position="196"/>
        <end position="214"/>
    </location>
</feature>
<reference evidence="2" key="2">
    <citation type="journal article" date="2021" name="PeerJ">
        <title>Extensive microbial diversity within the chicken gut microbiome revealed by metagenomics and culture.</title>
        <authorList>
            <person name="Gilroy R."/>
            <person name="Ravi A."/>
            <person name="Getino M."/>
            <person name="Pursley I."/>
            <person name="Horton D.L."/>
            <person name="Alikhan N.F."/>
            <person name="Baker D."/>
            <person name="Gharbi K."/>
            <person name="Hall N."/>
            <person name="Watson M."/>
            <person name="Adriaenssens E.M."/>
            <person name="Foster-Nyarko E."/>
            <person name="Jarju S."/>
            <person name="Secka A."/>
            <person name="Antonio M."/>
            <person name="Oren A."/>
            <person name="Chaudhuri R.R."/>
            <person name="La Ragione R."/>
            <person name="Hildebrand F."/>
            <person name="Pallen M.J."/>
        </authorList>
    </citation>
    <scope>NUCLEOTIDE SEQUENCE</scope>
    <source>
        <strain evidence="2">F6-4510</strain>
    </source>
</reference>
<comment type="caution">
    <text evidence="2">The sequence shown here is derived from an EMBL/GenBank/DDBJ whole genome shotgun (WGS) entry which is preliminary data.</text>
</comment>
<dbReference type="Proteomes" id="UP000823611">
    <property type="component" value="Unassembled WGS sequence"/>
</dbReference>
<feature type="transmembrane region" description="Helical" evidence="1">
    <location>
        <begin position="108"/>
        <end position="131"/>
    </location>
</feature>
<feature type="transmembrane region" description="Helical" evidence="1">
    <location>
        <begin position="9"/>
        <end position="30"/>
    </location>
</feature>
<keyword evidence="1" id="KW-1133">Transmembrane helix</keyword>
<keyword evidence="1" id="KW-0472">Membrane</keyword>
<evidence type="ECO:0000256" key="1">
    <source>
        <dbReference type="SAM" id="Phobius"/>
    </source>
</evidence>
<accession>A0A9D9DYC1</accession>
<feature type="transmembrane region" description="Helical" evidence="1">
    <location>
        <begin position="66"/>
        <end position="87"/>
    </location>
</feature>
<reference evidence="2" key="1">
    <citation type="submission" date="2020-10" db="EMBL/GenBank/DDBJ databases">
        <authorList>
            <person name="Gilroy R."/>
        </authorList>
    </citation>
    <scope>NUCLEOTIDE SEQUENCE</scope>
    <source>
        <strain evidence="2">F6-4510</strain>
    </source>
</reference>
<protein>
    <submittedName>
        <fullName evidence="2">Uncharacterized protein</fullName>
    </submittedName>
</protein>